<dbReference type="HOGENOM" id="CLU_2282839_0_0_1"/>
<dbReference type="EMBL" id="JH598126">
    <property type="status" value="NOT_ANNOTATED_CDS"/>
    <property type="molecule type" value="Genomic_DNA"/>
</dbReference>
<proteinExistence type="predicted"/>
<protein>
    <submittedName>
        <fullName evidence="1">Uncharacterized protein</fullName>
    </submittedName>
</protein>
<dbReference type="InParanoid" id="M4BCF1"/>
<organism evidence="1 2">
    <name type="scientific">Hyaloperonospora arabidopsidis (strain Emoy2)</name>
    <name type="common">Downy mildew agent</name>
    <name type="synonym">Peronospora arabidopsidis</name>
    <dbReference type="NCBI Taxonomy" id="559515"/>
    <lineage>
        <taxon>Eukaryota</taxon>
        <taxon>Sar</taxon>
        <taxon>Stramenopiles</taxon>
        <taxon>Oomycota</taxon>
        <taxon>Peronosporomycetes</taxon>
        <taxon>Peronosporales</taxon>
        <taxon>Peronosporaceae</taxon>
        <taxon>Hyaloperonospora</taxon>
    </lineage>
</organism>
<dbReference type="AlphaFoldDB" id="M4BCF1"/>
<dbReference type="EnsemblProtists" id="HpaT803967">
    <property type="protein sequence ID" value="HpaP803967"/>
    <property type="gene ID" value="HpaG803967"/>
</dbReference>
<name>M4BCF1_HYAAE</name>
<evidence type="ECO:0000313" key="1">
    <source>
        <dbReference type="EnsemblProtists" id="HpaP803967"/>
    </source>
</evidence>
<accession>M4BCF1</accession>
<reference evidence="1" key="2">
    <citation type="submission" date="2015-06" db="UniProtKB">
        <authorList>
            <consortium name="EnsemblProtists"/>
        </authorList>
    </citation>
    <scope>IDENTIFICATION</scope>
    <source>
        <strain evidence="1">Emoy2</strain>
    </source>
</reference>
<reference evidence="2" key="1">
    <citation type="journal article" date="2010" name="Science">
        <title>Signatures of adaptation to obligate biotrophy in the Hyaloperonospora arabidopsidis genome.</title>
        <authorList>
            <person name="Baxter L."/>
            <person name="Tripathy S."/>
            <person name="Ishaque N."/>
            <person name="Boot N."/>
            <person name="Cabral A."/>
            <person name="Kemen E."/>
            <person name="Thines M."/>
            <person name="Ah-Fong A."/>
            <person name="Anderson R."/>
            <person name="Badejoko W."/>
            <person name="Bittner-Eddy P."/>
            <person name="Boore J.L."/>
            <person name="Chibucos M.C."/>
            <person name="Coates M."/>
            <person name="Dehal P."/>
            <person name="Delehaunty K."/>
            <person name="Dong S."/>
            <person name="Downton P."/>
            <person name="Dumas B."/>
            <person name="Fabro G."/>
            <person name="Fronick C."/>
            <person name="Fuerstenberg S.I."/>
            <person name="Fulton L."/>
            <person name="Gaulin E."/>
            <person name="Govers F."/>
            <person name="Hughes L."/>
            <person name="Humphray S."/>
            <person name="Jiang R.H."/>
            <person name="Judelson H."/>
            <person name="Kamoun S."/>
            <person name="Kyung K."/>
            <person name="Meijer H."/>
            <person name="Minx P."/>
            <person name="Morris P."/>
            <person name="Nelson J."/>
            <person name="Phuntumart V."/>
            <person name="Qutob D."/>
            <person name="Rehmany A."/>
            <person name="Rougon-Cardoso A."/>
            <person name="Ryden P."/>
            <person name="Torto-Alalibo T."/>
            <person name="Studholme D."/>
            <person name="Wang Y."/>
            <person name="Win J."/>
            <person name="Wood J."/>
            <person name="Clifton S.W."/>
            <person name="Rogers J."/>
            <person name="Van den Ackerveken G."/>
            <person name="Jones J.D."/>
            <person name="McDowell J.M."/>
            <person name="Beynon J."/>
            <person name="Tyler B.M."/>
        </authorList>
    </citation>
    <scope>NUCLEOTIDE SEQUENCE [LARGE SCALE GENOMIC DNA]</scope>
    <source>
        <strain evidence="2">Emoy2</strain>
    </source>
</reference>
<keyword evidence="2" id="KW-1185">Reference proteome</keyword>
<dbReference type="Proteomes" id="UP000011713">
    <property type="component" value="Unassembled WGS sequence"/>
</dbReference>
<dbReference type="VEuPathDB" id="FungiDB:HpaG803967"/>
<evidence type="ECO:0000313" key="2">
    <source>
        <dbReference type="Proteomes" id="UP000011713"/>
    </source>
</evidence>
<sequence>MLRCWKLSDYGTLPLYQVGTPLLTEKVGRLPALTSLDVVVLQCRAATHSLGAVAWAELDGVMALVLRGECNFVQKCATVNVRLQLLCWWWTVSFDTNLVSGC</sequence>